<gene>
    <name evidence="2" type="ORF">EG028_00355</name>
</gene>
<organism evidence="2 3">
    <name type="scientific">Chitinophaga barathri</name>
    <dbReference type="NCBI Taxonomy" id="1647451"/>
    <lineage>
        <taxon>Bacteria</taxon>
        <taxon>Pseudomonadati</taxon>
        <taxon>Bacteroidota</taxon>
        <taxon>Chitinophagia</taxon>
        <taxon>Chitinophagales</taxon>
        <taxon>Chitinophagaceae</taxon>
        <taxon>Chitinophaga</taxon>
    </lineage>
</organism>
<proteinExistence type="predicted"/>
<name>A0A3N4MH81_9BACT</name>
<feature type="region of interest" description="Disordered" evidence="1">
    <location>
        <begin position="9"/>
        <end position="28"/>
    </location>
</feature>
<keyword evidence="3" id="KW-1185">Reference proteome</keyword>
<protein>
    <submittedName>
        <fullName evidence="2">Uncharacterized protein</fullName>
    </submittedName>
</protein>
<dbReference type="EMBL" id="RMBX01000001">
    <property type="protein sequence ID" value="RPD42785.1"/>
    <property type="molecule type" value="Genomic_DNA"/>
</dbReference>
<accession>A0A3N4MH81</accession>
<comment type="caution">
    <text evidence="2">The sequence shown here is derived from an EMBL/GenBank/DDBJ whole genome shotgun (WGS) entry which is preliminary data.</text>
</comment>
<evidence type="ECO:0000313" key="3">
    <source>
        <dbReference type="Proteomes" id="UP000279089"/>
    </source>
</evidence>
<dbReference type="AlphaFoldDB" id="A0A3N4MH81"/>
<evidence type="ECO:0000256" key="1">
    <source>
        <dbReference type="SAM" id="MobiDB-lite"/>
    </source>
</evidence>
<dbReference type="Proteomes" id="UP000279089">
    <property type="component" value="Unassembled WGS sequence"/>
</dbReference>
<sequence>MSNVQLISLPTIGNPDNPATEAVKPPTGKWDGRLRRRYNPYGRPAPVVAPGPVAPPVLPPISSIGIMDVGIANCNMLIDQNNEPILYYDLGYPLWFYLSTLPNTMRAGNAAYLGPIAQNQAGTLEVVLSHWDWDHWRLGRVAGLNNIRWTYPNQNIGPSGTNFINSLAVANRNRFAAPFQVLPNYTIYQCTVPPGTPAAMIQNNTGLALSVFINLPTADLTWNAVLLTADANVMYTGAAAGILPLTGILAVHHGSNANGATANLPAQAANYNNAGRIFFSYGVNSNNGNHPYGFPVPAAIVAWQNAGWTLAISTAEGANMNANPPNLAGRGNIRVAANVALNAFYNGTAFVNFPNLIN</sequence>
<evidence type="ECO:0000313" key="2">
    <source>
        <dbReference type="EMBL" id="RPD42785.1"/>
    </source>
</evidence>
<reference evidence="3" key="1">
    <citation type="submission" date="2018-11" db="EMBL/GenBank/DDBJ databases">
        <title>Chitinophaga lutea sp.nov., isolate from arsenic contaminated soil.</title>
        <authorList>
            <person name="Zong Y."/>
        </authorList>
    </citation>
    <scope>NUCLEOTIDE SEQUENCE [LARGE SCALE GENOMIC DNA]</scope>
    <source>
        <strain evidence="3">YLT18</strain>
    </source>
</reference>